<dbReference type="GO" id="GO:0005789">
    <property type="term" value="C:endoplasmic reticulum membrane"/>
    <property type="evidence" value="ECO:0007669"/>
    <property type="project" value="UniProtKB-SubCell"/>
</dbReference>
<keyword evidence="16" id="KW-1185">Reference proteome</keyword>
<evidence type="ECO:0000256" key="8">
    <source>
        <dbReference type="ARBA" id="ARBA00022692"/>
    </source>
</evidence>
<comment type="function">
    <text evidence="12">Dol-P-Glc:Glc(2)Man(9)GlcNAc(2)-PP-Dol alpha-1,2-glucosyltransferase that operates in the biosynthetic pathway of dolichol-linked oligosaccharides, the glycan precursors employed in protein asparagine (N)-glycosylation. The assembly of dolichol-linked oligosaccharides begins on the cytosolic side of the endoplasmic reticulum membrane and finishes in its lumen. The sequential addition of sugars to dolichol pyrophosphate produces dolichol-linked oligosaccharides containing fourteen sugars, including two GlcNAcs, nine mannoses and three glucoses. Once assembled, the oligosaccharide is transferred from the lipid to nascent proteins by oligosaccharyltransferases. In the lumen of the endoplasmic reticulum, adds the third and last glucose residue from dolichyl phosphate glucose (Dol-P-Glc) onto the lipid-linked oligosaccharide intermediate Glc(2)Man(9)GlcNAc(2)-PP-Dol to produce Glc(3)Man(9)GlcNAc(2)-PP-Dol.</text>
</comment>
<feature type="transmembrane region" description="Helical" evidence="14">
    <location>
        <begin position="326"/>
        <end position="348"/>
    </location>
</feature>
<evidence type="ECO:0000256" key="2">
    <source>
        <dbReference type="ARBA" id="ARBA00004922"/>
    </source>
</evidence>
<dbReference type="Proteomes" id="UP001075354">
    <property type="component" value="Chromosome 2"/>
</dbReference>
<comment type="caution">
    <text evidence="15">The sequence shown here is derived from an EMBL/GenBank/DDBJ whole genome shotgun (WGS) entry which is preliminary data.</text>
</comment>
<feature type="transmembrane region" description="Helical" evidence="14">
    <location>
        <begin position="31"/>
        <end position="54"/>
    </location>
</feature>
<organism evidence="15 16">
    <name type="scientific">Megalurothrips usitatus</name>
    <name type="common">bean blossom thrips</name>
    <dbReference type="NCBI Taxonomy" id="439358"/>
    <lineage>
        <taxon>Eukaryota</taxon>
        <taxon>Metazoa</taxon>
        <taxon>Ecdysozoa</taxon>
        <taxon>Arthropoda</taxon>
        <taxon>Hexapoda</taxon>
        <taxon>Insecta</taxon>
        <taxon>Pterygota</taxon>
        <taxon>Neoptera</taxon>
        <taxon>Paraneoptera</taxon>
        <taxon>Thysanoptera</taxon>
        <taxon>Terebrantia</taxon>
        <taxon>Thripoidea</taxon>
        <taxon>Thripidae</taxon>
        <taxon>Megalurothrips</taxon>
    </lineage>
</organism>
<evidence type="ECO:0000256" key="14">
    <source>
        <dbReference type="PIRNR" id="PIRNR028810"/>
    </source>
</evidence>
<feature type="transmembrane region" description="Helical" evidence="14">
    <location>
        <begin position="204"/>
        <end position="237"/>
    </location>
</feature>
<dbReference type="EC" id="2.4.1.256" evidence="4 14"/>
<dbReference type="PANTHER" id="PTHR12989:SF10">
    <property type="entry name" value="DOL-P-GLC:GLC(2)MAN(9)GLCNAC(2)-PP-DOL ALPHA-1,2-GLUCOSYLTRANSFERASE-RELATED"/>
    <property type="match status" value="1"/>
</dbReference>
<evidence type="ECO:0000256" key="12">
    <source>
        <dbReference type="ARBA" id="ARBA00044727"/>
    </source>
</evidence>
<feature type="transmembrane region" description="Helical" evidence="14">
    <location>
        <begin position="288"/>
        <end position="306"/>
    </location>
</feature>
<evidence type="ECO:0000313" key="16">
    <source>
        <dbReference type="Proteomes" id="UP001075354"/>
    </source>
</evidence>
<comment type="pathway">
    <text evidence="2">Protein modification; protein glycosylation.</text>
</comment>
<dbReference type="EMBL" id="JAPTSV010000002">
    <property type="protein sequence ID" value="KAJ1530324.1"/>
    <property type="molecule type" value="Genomic_DNA"/>
</dbReference>
<comment type="catalytic activity">
    <reaction evidence="13">
        <text>an alpha-D-Glc-(1-&gt;3)-alpha-D-Glc-(1-&gt;3)-alpha-D-Man-(1-&gt;2)-alpha-D-Man-(1-&gt;2)-alpha-D-Man-(1-&gt;3)-[alpha-D-Man-(1-&gt;2)-alpha-D-Man-(1-&gt;3)-[alpha-D-Man-(1-&gt;2)-alpha-D-Man-(1-&gt;6)]-alpha-D-Man-(1-&gt;6)]-beta-D-Man-(1-&gt;4)-beta-D-GlcNAc-(1-&gt;4)-alpha-D-GlcNAc-diphospho-di-trans,poly-cis-dolichol + a di-trans,poly-cis-dolichyl beta-D-glucosyl phosphate = a alpha-D-Glc-(1-&gt;2)-alpha-D-Glc-(1-&gt;3)-alpha-D-Glc-(1-&gt;3)-alpha-D-Man-(1-&gt;2)-alpha-D-Man-(1-&gt;2)-alpha-D-Man-(1-&gt;3)-[alpha-D-Man-(1-&gt;2)-alpha-D-Man-(1-&gt;3)-[alpha-D-Man-(1-&gt;2)-alpha-D-Man-(1-&gt;6)]-alpha-D-Man-(1-&gt;6)]-beta-D-Man-(1-&gt;4)-beta-D-GlcNAc-(1-&gt;4)-alpha-D-GlcNAc-diphospho-di-trans,poly-cis-dolichol + a di-trans,poly-cis-dolichyl phosphate + H(+)</text>
        <dbReference type="Rhea" id="RHEA:29543"/>
        <dbReference type="Rhea" id="RHEA-COMP:19498"/>
        <dbReference type="Rhea" id="RHEA-COMP:19502"/>
        <dbReference type="Rhea" id="RHEA-COMP:19512"/>
        <dbReference type="Rhea" id="RHEA-COMP:19522"/>
        <dbReference type="ChEBI" id="CHEBI:15378"/>
        <dbReference type="ChEBI" id="CHEBI:57525"/>
        <dbReference type="ChEBI" id="CHEBI:57683"/>
        <dbReference type="ChEBI" id="CHEBI:132522"/>
        <dbReference type="ChEBI" id="CHEBI:132523"/>
        <dbReference type="EC" id="2.4.1.256"/>
    </reaction>
    <physiologicalReaction direction="left-to-right" evidence="13">
        <dbReference type="Rhea" id="RHEA:29544"/>
    </physiologicalReaction>
</comment>
<evidence type="ECO:0000256" key="4">
    <source>
        <dbReference type="ARBA" id="ARBA00011967"/>
    </source>
</evidence>
<protein>
    <recommendedName>
        <fullName evidence="5 14">Dol-P-Glc:Glc(2)Man(9)GlcNAc(2)-PP-Dol alpha-1,2-glucosyltransferase</fullName>
        <ecNumber evidence="4 14">2.4.1.256</ecNumber>
    </recommendedName>
</protein>
<dbReference type="GO" id="GO:0106073">
    <property type="term" value="F:dolichyl pyrophosphate Glc2Man9GlcNAc2 alpha-1,2-glucosyltransferase activity"/>
    <property type="evidence" value="ECO:0007669"/>
    <property type="project" value="UniProtKB-UniRule"/>
</dbReference>
<keyword evidence="9" id="KW-0256">Endoplasmic reticulum</keyword>
<feature type="transmembrane region" description="Helical" evidence="14">
    <location>
        <begin position="163"/>
        <end position="184"/>
    </location>
</feature>
<feature type="transmembrane region" description="Helical" evidence="14">
    <location>
        <begin position="469"/>
        <end position="489"/>
    </location>
</feature>
<evidence type="ECO:0000256" key="6">
    <source>
        <dbReference type="ARBA" id="ARBA00022676"/>
    </source>
</evidence>
<reference evidence="15" key="1">
    <citation type="submission" date="2022-12" db="EMBL/GenBank/DDBJ databases">
        <title>Chromosome-level genome assembly of the bean flower thrips Megalurothrips usitatus.</title>
        <authorList>
            <person name="Ma L."/>
            <person name="Liu Q."/>
            <person name="Li H."/>
            <person name="Cai W."/>
        </authorList>
    </citation>
    <scope>NUCLEOTIDE SEQUENCE</scope>
    <source>
        <strain evidence="15">Cailab_2022a</strain>
    </source>
</reference>
<feature type="transmembrane region" description="Helical" evidence="14">
    <location>
        <begin position="399"/>
        <end position="420"/>
    </location>
</feature>
<proteinExistence type="inferred from homology"/>
<feature type="transmembrane region" description="Helical" evidence="14">
    <location>
        <begin position="123"/>
        <end position="142"/>
    </location>
</feature>
<keyword evidence="8 14" id="KW-0812">Transmembrane</keyword>
<dbReference type="InterPro" id="IPR016900">
    <property type="entry name" value="Alg10"/>
</dbReference>
<evidence type="ECO:0000313" key="15">
    <source>
        <dbReference type="EMBL" id="KAJ1530324.1"/>
    </source>
</evidence>
<dbReference type="GO" id="GO:0006488">
    <property type="term" value="P:dolichol-linked oligosaccharide biosynthetic process"/>
    <property type="evidence" value="ECO:0007669"/>
    <property type="project" value="UniProtKB-UniRule"/>
</dbReference>
<sequence>MPSNRSSTRRSRPSKSSFSDKLVTMLKTDCMIVPGLAMWLFLAFILVSITYLTVTCTLFDFMFKTQPTPYLDEVFHIPQAQKYCAGNFTEWDPKITTLPGLYFLTVGTLKPISWFLSDPDVCSSVYTLRCINVALSTGLLYVTGCLMQQIHGHKSEMDEVRGILTAINMCVFPILYFFNFLYYTDVMSTFLVLFTYLLSLHERHILAAFTGFLAVCVRQTNIVWVAFFGLLVLAEVLKENASGSKKKFPITVVRTYKYLELLWVNSCKTALASRAAGKVLAMSLLKKLVGYFLVGAAFIAFVLWNGSIVVGDKQAHQASLHLTQLMYFSAFVLFFMFPIAMPHLLTLLETLRRRAFQVVFGLVVILAVIHLNTIAHPYLLADNRHYTFYIWKRIINREWWSRYLMAPVYLLGCFFIASILKRTDFVFQLGFLFCLVANIVPQSLLEFRYFIIPYLLLRLQVPKLEIWQLMSEMALYVLINASTVMIYSLKTIKWSDMQEPQRFLW</sequence>
<keyword evidence="11 14" id="KW-0472">Membrane</keyword>
<evidence type="ECO:0000256" key="3">
    <source>
        <dbReference type="ARBA" id="ARBA00010600"/>
    </source>
</evidence>
<comment type="caution">
    <text evidence="14">Lacks conserved residue(s) required for the propagation of feature annotation.</text>
</comment>
<accession>A0AAV7Y242</accession>
<evidence type="ECO:0000256" key="7">
    <source>
        <dbReference type="ARBA" id="ARBA00022679"/>
    </source>
</evidence>
<comment type="similarity">
    <text evidence="3 14">Belongs to the ALG10 glucosyltransferase family.</text>
</comment>
<feature type="transmembrane region" description="Helical" evidence="14">
    <location>
        <begin position="355"/>
        <end position="379"/>
    </location>
</feature>
<evidence type="ECO:0000256" key="13">
    <source>
        <dbReference type="ARBA" id="ARBA00048064"/>
    </source>
</evidence>
<keyword evidence="10 14" id="KW-1133">Transmembrane helix</keyword>
<evidence type="ECO:0000256" key="11">
    <source>
        <dbReference type="ARBA" id="ARBA00023136"/>
    </source>
</evidence>
<keyword evidence="7" id="KW-0808">Transferase</keyword>
<name>A0AAV7Y242_9NEOP</name>
<dbReference type="AlphaFoldDB" id="A0AAV7Y242"/>
<evidence type="ECO:0000256" key="9">
    <source>
        <dbReference type="ARBA" id="ARBA00022824"/>
    </source>
</evidence>
<dbReference type="Pfam" id="PF04922">
    <property type="entry name" value="DIE2_ALG10"/>
    <property type="match status" value="1"/>
</dbReference>
<comment type="subcellular location">
    <subcellularLocation>
        <location evidence="1">Endoplasmic reticulum membrane</location>
        <topology evidence="1">Multi-pass membrane protein</topology>
    </subcellularLocation>
</comment>
<feature type="transmembrane region" description="Helical" evidence="14">
    <location>
        <begin position="432"/>
        <end position="457"/>
    </location>
</feature>
<evidence type="ECO:0000256" key="5">
    <source>
        <dbReference type="ARBA" id="ARBA00018512"/>
    </source>
</evidence>
<dbReference type="PIRSF" id="PIRSF028810">
    <property type="entry name" value="Alpha1_2_glucosyltferase_Alg10"/>
    <property type="match status" value="1"/>
</dbReference>
<keyword evidence="6 14" id="KW-0328">Glycosyltransferase</keyword>
<evidence type="ECO:0000256" key="1">
    <source>
        <dbReference type="ARBA" id="ARBA00004477"/>
    </source>
</evidence>
<evidence type="ECO:0000256" key="10">
    <source>
        <dbReference type="ARBA" id="ARBA00022989"/>
    </source>
</evidence>
<dbReference type="PANTHER" id="PTHR12989">
    <property type="entry name" value="ALPHA-1,2-GLUCOSYLTRANSFERASE ALG10"/>
    <property type="match status" value="1"/>
</dbReference>
<gene>
    <name evidence="15" type="ORF">ONE63_005240</name>
</gene>